<dbReference type="InterPro" id="IPR009057">
    <property type="entry name" value="Homeodomain-like_sf"/>
</dbReference>
<dbReference type="InterPro" id="IPR016181">
    <property type="entry name" value="Acyl_CoA_acyltransferase"/>
</dbReference>
<dbReference type="GO" id="GO:0043565">
    <property type="term" value="F:sequence-specific DNA binding"/>
    <property type="evidence" value="ECO:0007669"/>
    <property type="project" value="InterPro"/>
</dbReference>
<evidence type="ECO:0000259" key="4">
    <source>
        <dbReference type="PROSITE" id="PS01124"/>
    </source>
</evidence>
<evidence type="ECO:0000256" key="2">
    <source>
        <dbReference type="ARBA" id="ARBA00023125"/>
    </source>
</evidence>
<organism evidence="6 7">
    <name type="scientific">Dubosiella newyorkensis</name>
    <dbReference type="NCBI Taxonomy" id="1862672"/>
    <lineage>
        <taxon>Bacteria</taxon>
        <taxon>Bacillati</taxon>
        <taxon>Bacillota</taxon>
        <taxon>Erysipelotrichia</taxon>
        <taxon>Erysipelotrichales</taxon>
        <taxon>Erysipelotrichaceae</taxon>
        <taxon>Dubosiella</taxon>
    </lineage>
</organism>
<dbReference type="GO" id="GO:0016747">
    <property type="term" value="F:acyltransferase activity, transferring groups other than amino-acyl groups"/>
    <property type="evidence" value="ECO:0007669"/>
    <property type="project" value="InterPro"/>
</dbReference>
<evidence type="ECO:0000259" key="5">
    <source>
        <dbReference type="PROSITE" id="PS51186"/>
    </source>
</evidence>
<dbReference type="STRING" id="1862672.BO225_08660"/>
<dbReference type="SMART" id="SM00342">
    <property type="entry name" value="HTH_ARAC"/>
    <property type="match status" value="1"/>
</dbReference>
<dbReference type="GeneID" id="78276009"/>
<dbReference type="Pfam" id="PF12833">
    <property type="entry name" value="HTH_18"/>
    <property type="match status" value="1"/>
</dbReference>
<gene>
    <name evidence="6" type="ORF">BO225_08660</name>
</gene>
<sequence length="285" mass="34142">MAQNVNIVQKIIEYIEDHLHENIDLDTLAASMHYSKYYLHRLFTKTIGLSIHTYILRRRLSEAARSLAQTQRPIMEIALWSGYESQRTFTNRFRKMYKIPPAKFRKQKQYYPLQLRMNVQDMYDDFILSKATIRHAKKSDIPSWITLLHLVVDGYPSLNEVEYRVQLEIAIEQKRALLIEHEHELIGALVFRSHPCWIDFLGIHPQYRNSQLTQLFLNALKETYCPNQEIWISTFRKYDPADTGYREEFIKLGFMERECSIEFDYPTQHFVLPVNDKKKERNKYE</sequence>
<comment type="caution">
    <text evidence="6">The sequence shown here is derived from an EMBL/GenBank/DDBJ whole genome shotgun (WGS) entry which is preliminary data.</text>
</comment>
<reference evidence="6 7" key="1">
    <citation type="submission" date="2016-11" db="EMBL/GenBank/DDBJ databases">
        <title>Description of two novel members of the family Erysipelotrichaceae: Ileibacterium lipovorans gen. nov., sp. nov. and Dubosiella newyorkensis, gen. nov., sp. nov.</title>
        <authorList>
            <person name="Cox L.M."/>
            <person name="Sohn J."/>
            <person name="Tyrrell K.L."/>
            <person name="Citron D.M."/>
            <person name="Lawson P.A."/>
            <person name="Patel N.B."/>
            <person name="Iizumi T."/>
            <person name="Perez-Perez G.I."/>
            <person name="Goldstein E.J."/>
            <person name="Blaser M.J."/>
        </authorList>
    </citation>
    <scope>NUCLEOTIDE SEQUENCE [LARGE SCALE GENOMIC DNA]</scope>
    <source>
        <strain evidence="6 7">NYU-BL-A4</strain>
    </source>
</reference>
<dbReference type="Gene3D" id="1.10.10.60">
    <property type="entry name" value="Homeodomain-like"/>
    <property type="match status" value="2"/>
</dbReference>
<evidence type="ECO:0000256" key="3">
    <source>
        <dbReference type="ARBA" id="ARBA00023163"/>
    </source>
</evidence>
<proteinExistence type="predicted"/>
<keyword evidence="2" id="KW-0238">DNA-binding</keyword>
<dbReference type="AlphaFoldDB" id="A0A1U7NL95"/>
<keyword evidence="1" id="KW-0805">Transcription regulation</keyword>
<dbReference type="GO" id="GO:0003700">
    <property type="term" value="F:DNA-binding transcription factor activity"/>
    <property type="evidence" value="ECO:0007669"/>
    <property type="project" value="InterPro"/>
</dbReference>
<dbReference type="PROSITE" id="PS00041">
    <property type="entry name" value="HTH_ARAC_FAMILY_1"/>
    <property type="match status" value="1"/>
</dbReference>
<dbReference type="PROSITE" id="PS01124">
    <property type="entry name" value="HTH_ARAC_FAMILY_2"/>
    <property type="match status" value="1"/>
</dbReference>
<dbReference type="InterPro" id="IPR018062">
    <property type="entry name" value="HTH_AraC-typ_CS"/>
</dbReference>
<feature type="domain" description="N-acetyltransferase" evidence="5">
    <location>
        <begin position="131"/>
        <end position="277"/>
    </location>
</feature>
<dbReference type="SUPFAM" id="SSF46689">
    <property type="entry name" value="Homeodomain-like"/>
    <property type="match status" value="2"/>
</dbReference>
<dbReference type="PANTHER" id="PTHR47504:SF5">
    <property type="entry name" value="RIGHT ORIGIN-BINDING PROTEIN"/>
    <property type="match status" value="1"/>
</dbReference>
<dbReference type="InterPro" id="IPR050959">
    <property type="entry name" value="MarA-like"/>
</dbReference>
<keyword evidence="3" id="KW-0804">Transcription</keyword>
<dbReference type="Gene3D" id="3.40.630.30">
    <property type="match status" value="1"/>
</dbReference>
<dbReference type="RefSeq" id="WP_076341857.1">
    <property type="nucleotide sequence ID" value="NZ_CAMSPY010000066.1"/>
</dbReference>
<evidence type="ECO:0000256" key="1">
    <source>
        <dbReference type="ARBA" id="ARBA00023015"/>
    </source>
</evidence>
<accession>A0A1U7NL95</accession>
<dbReference type="PROSITE" id="PS51186">
    <property type="entry name" value="GNAT"/>
    <property type="match status" value="1"/>
</dbReference>
<evidence type="ECO:0000313" key="6">
    <source>
        <dbReference type="EMBL" id="OLU45373.1"/>
    </source>
</evidence>
<dbReference type="SUPFAM" id="SSF55729">
    <property type="entry name" value="Acyl-CoA N-acyltransferases (Nat)"/>
    <property type="match status" value="1"/>
</dbReference>
<feature type="domain" description="HTH araC/xylS-type" evidence="4">
    <location>
        <begin position="9"/>
        <end position="107"/>
    </location>
</feature>
<dbReference type="InterPro" id="IPR000182">
    <property type="entry name" value="GNAT_dom"/>
</dbReference>
<name>A0A1U7NL95_9FIRM</name>
<dbReference type="InterPro" id="IPR018060">
    <property type="entry name" value="HTH_AraC"/>
</dbReference>
<protein>
    <recommendedName>
        <fullName evidence="8">AraC family transcriptional regulator</fullName>
    </recommendedName>
</protein>
<evidence type="ECO:0008006" key="8">
    <source>
        <dbReference type="Google" id="ProtNLM"/>
    </source>
</evidence>
<dbReference type="CDD" id="cd04301">
    <property type="entry name" value="NAT_SF"/>
    <property type="match status" value="1"/>
</dbReference>
<keyword evidence="7" id="KW-1185">Reference proteome</keyword>
<dbReference type="OrthoDB" id="8365150at2"/>
<dbReference type="Proteomes" id="UP000186705">
    <property type="component" value="Unassembled WGS sequence"/>
</dbReference>
<dbReference type="EMBL" id="MPKA01000086">
    <property type="protein sequence ID" value="OLU45373.1"/>
    <property type="molecule type" value="Genomic_DNA"/>
</dbReference>
<evidence type="ECO:0000313" key="7">
    <source>
        <dbReference type="Proteomes" id="UP000186705"/>
    </source>
</evidence>
<dbReference type="PANTHER" id="PTHR47504">
    <property type="entry name" value="RIGHT ORIGIN-BINDING PROTEIN"/>
    <property type="match status" value="1"/>
</dbReference>